<organism evidence="1 2">
    <name type="scientific">Hemibagrus wyckioides</name>
    <dbReference type="NCBI Taxonomy" id="337641"/>
    <lineage>
        <taxon>Eukaryota</taxon>
        <taxon>Metazoa</taxon>
        <taxon>Chordata</taxon>
        <taxon>Craniata</taxon>
        <taxon>Vertebrata</taxon>
        <taxon>Euteleostomi</taxon>
        <taxon>Actinopterygii</taxon>
        <taxon>Neopterygii</taxon>
        <taxon>Teleostei</taxon>
        <taxon>Ostariophysi</taxon>
        <taxon>Siluriformes</taxon>
        <taxon>Bagridae</taxon>
        <taxon>Hemibagrus</taxon>
    </lineage>
</organism>
<evidence type="ECO:0000313" key="2">
    <source>
        <dbReference type="Proteomes" id="UP000824219"/>
    </source>
</evidence>
<proteinExistence type="predicted"/>
<sequence length="100" mass="10964">MDGSRNNICVLGSPSSGGFAALHPSTFALRRLQSCQAPYSVEPHNAAAMCTDNCENRLVSHLNVRNLSSPEVGERQYLAHAQCVLTILLKIRVKRETRGK</sequence>
<keyword evidence="2" id="KW-1185">Reference proteome</keyword>
<dbReference type="AlphaFoldDB" id="A0A9D3NBD4"/>
<dbReference type="EMBL" id="JAHKSW010000023">
    <property type="protein sequence ID" value="KAG7317822.1"/>
    <property type="molecule type" value="Genomic_DNA"/>
</dbReference>
<protein>
    <submittedName>
        <fullName evidence="1">Uncharacterized protein</fullName>
    </submittedName>
</protein>
<dbReference type="Proteomes" id="UP000824219">
    <property type="component" value="Linkage Group LG23"/>
</dbReference>
<comment type="caution">
    <text evidence="1">The sequence shown here is derived from an EMBL/GenBank/DDBJ whole genome shotgun (WGS) entry which is preliminary data.</text>
</comment>
<evidence type="ECO:0000313" key="1">
    <source>
        <dbReference type="EMBL" id="KAG7317822.1"/>
    </source>
</evidence>
<gene>
    <name evidence="1" type="ORF">KOW79_018857</name>
</gene>
<name>A0A9D3NBD4_9TELE</name>
<reference evidence="1 2" key="1">
    <citation type="submission" date="2021-06" db="EMBL/GenBank/DDBJ databases">
        <title>Chromosome-level genome assembly of the red-tail catfish (Hemibagrus wyckioides).</title>
        <authorList>
            <person name="Shao F."/>
        </authorList>
    </citation>
    <scope>NUCLEOTIDE SEQUENCE [LARGE SCALE GENOMIC DNA]</scope>
    <source>
        <strain evidence="1">EC202008001</strain>
        <tissue evidence="1">Blood</tissue>
    </source>
</reference>
<accession>A0A9D3NBD4</accession>